<dbReference type="EMBL" id="CASHTH010000183">
    <property type="protein sequence ID" value="CAI7993248.1"/>
    <property type="molecule type" value="Genomic_DNA"/>
</dbReference>
<name>A0AA35QV27_GEOBA</name>
<keyword evidence="3" id="KW-1185">Reference proteome</keyword>
<sequence length="104" mass="11934">QAEKHYLLLTFQSTSYWETPYWPKAFLVLLYKQRITAHSVTALVAFYACAIIVHAHFRDFSERPVVIMLRETLVLSSSPHLYTASSLTATSPSSLHVMTEKREC</sequence>
<organism evidence="2 3">
    <name type="scientific">Geodia barretti</name>
    <name type="common">Barrett's horny sponge</name>
    <dbReference type="NCBI Taxonomy" id="519541"/>
    <lineage>
        <taxon>Eukaryota</taxon>
        <taxon>Metazoa</taxon>
        <taxon>Porifera</taxon>
        <taxon>Demospongiae</taxon>
        <taxon>Heteroscleromorpha</taxon>
        <taxon>Tetractinellida</taxon>
        <taxon>Astrophorina</taxon>
        <taxon>Geodiidae</taxon>
        <taxon>Geodia</taxon>
    </lineage>
</organism>
<comment type="caution">
    <text evidence="2">The sequence shown here is derived from an EMBL/GenBank/DDBJ whole genome shotgun (WGS) entry which is preliminary data.</text>
</comment>
<accession>A0AA35QV27</accession>
<feature type="non-terminal residue" evidence="2">
    <location>
        <position position="1"/>
    </location>
</feature>
<evidence type="ECO:0000313" key="2">
    <source>
        <dbReference type="EMBL" id="CAI7993248.1"/>
    </source>
</evidence>
<keyword evidence="1" id="KW-0472">Membrane</keyword>
<feature type="transmembrane region" description="Helical" evidence="1">
    <location>
        <begin position="35"/>
        <end position="53"/>
    </location>
</feature>
<evidence type="ECO:0000256" key="1">
    <source>
        <dbReference type="SAM" id="Phobius"/>
    </source>
</evidence>
<keyword evidence="1" id="KW-0812">Transmembrane</keyword>
<protein>
    <submittedName>
        <fullName evidence="2">Uncharacterized protein</fullName>
    </submittedName>
</protein>
<evidence type="ECO:0000313" key="3">
    <source>
        <dbReference type="Proteomes" id="UP001174909"/>
    </source>
</evidence>
<reference evidence="2" key="1">
    <citation type="submission" date="2023-03" db="EMBL/GenBank/DDBJ databases">
        <authorList>
            <person name="Steffen K."/>
            <person name="Cardenas P."/>
        </authorList>
    </citation>
    <scope>NUCLEOTIDE SEQUENCE</scope>
</reference>
<dbReference type="Proteomes" id="UP001174909">
    <property type="component" value="Unassembled WGS sequence"/>
</dbReference>
<gene>
    <name evidence="2" type="ORF">GBAR_LOCUS1228</name>
</gene>
<proteinExistence type="predicted"/>
<dbReference type="AlphaFoldDB" id="A0AA35QV27"/>
<keyword evidence="1" id="KW-1133">Transmembrane helix</keyword>